<feature type="domain" description="Small ribosomal subunit protein mS35 mitochondrial conserved" evidence="2">
    <location>
        <begin position="182"/>
        <end position="250"/>
    </location>
</feature>
<gene>
    <name evidence="3" type="ORF">C1SCF055_LOCUS44574</name>
</gene>
<evidence type="ECO:0000259" key="2">
    <source>
        <dbReference type="Pfam" id="PF10213"/>
    </source>
</evidence>
<accession>A0A9P1GSP4</accession>
<feature type="compositionally biased region" description="Basic and acidic residues" evidence="1">
    <location>
        <begin position="43"/>
        <end position="52"/>
    </location>
</feature>
<proteinExistence type="predicted"/>
<evidence type="ECO:0000313" key="4">
    <source>
        <dbReference type="EMBL" id="CAL1173507.1"/>
    </source>
</evidence>
<evidence type="ECO:0000256" key="1">
    <source>
        <dbReference type="SAM" id="MobiDB-lite"/>
    </source>
</evidence>
<feature type="region of interest" description="Disordered" evidence="1">
    <location>
        <begin position="33"/>
        <end position="56"/>
    </location>
</feature>
<organism evidence="3">
    <name type="scientific">Cladocopium goreaui</name>
    <dbReference type="NCBI Taxonomy" id="2562237"/>
    <lineage>
        <taxon>Eukaryota</taxon>
        <taxon>Sar</taxon>
        <taxon>Alveolata</taxon>
        <taxon>Dinophyceae</taxon>
        <taxon>Suessiales</taxon>
        <taxon>Symbiodiniaceae</taxon>
        <taxon>Cladocopium</taxon>
    </lineage>
</organism>
<dbReference type="InterPro" id="IPR019349">
    <property type="entry name" value="Ribosomal_mS35_mit"/>
</dbReference>
<evidence type="ECO:0000313" key="6">
    <source>
        <dbReference type="Proteomes" id="UP001152797"/>
    </source>
</evidence>
<dbReference type="Pfam" id="PF10213">
    <property type="entry name" value="MRP-S28"/>
    <property type="match status" value="1"/>
</dbReference>
<evidence type="ECO:0000313" key="3">
    <source>
        <dbReference type="EMBL" id="CAI4020132.1"/>
    </source>
</evidence>
<dbReference type="EMBL" id="CAMXCT010006791">
    <property type="protein sequence ID" value="CAI4020132.1"/>
    <property type="molecule type" value="Genomic_DNA"/>
</dbReference>
<dbReference type="Proteomes" id="UP001152797">
    <property type="component" value="Unassembled WGS sequence"/>
</dbReference>
<reference evidence="3" key="1">
    <citation type="submission" date="2022-10" db="EMBL/GenBank/DDBJ databases">
        <authorList>
            <person name="Chen Y."/>
            <person name="Dougan E. K."/>
            <person name="Chan C."/>
            <person name="Rhodes N."/>
            <person name="Thang M."/>
        </authorList>
    </citation>
    <scope>NUCLEOTIDE SEQUENCE</scope>
</reference>
<reference evidence="4" key="2">
    <citation type="submission" date="2024-04" db="EMBL/GenBank/DDBJ databases">
        <authorList>
            <person name="Chen Y."/>
            <person name="Shah S."/>
            <person name="Dougan E. K."/>
            <person name="Thang M."/>
            <person name="Chan C."/>
        </authorList>
    </citation>
    <scope>NUCLEOTIDE SEQUENCE [LARGE SCALE GENOMIC DNA]</scope>
</reference>
<dbReference type="OrthoDB" id="5307821at2759"/>
<feature type="compositionally biased region" description="Basic residues" evidence="1">
    <location>
        <begin position="33"/>
        <end position="42"/>
    </location>
</feature>
<dbReference type="EMBL" id="CAMXCT030006791">
    <property type="protein sequence ID" value="CAL4807444.1"/>
    <property type="molecule type" value="Genomic_DNA"/>
</dbReference>
<dbReference type="AlphaFoldDB" id="A0A9P1GSP4"/>
<name>A0A9P1GSP4_9DINO</name>
<keyword evidence="6" id="KW-1185">Reference proteome</keyword>
<dbReference type="EMBL" id="CAMXCT020006791">
    <property type="protein sequence ID" value="CAL1173507.1"/>
    <property type="molecule type" value="Genomic_DNA"/>
</dbReference>
<comment type="caution">
    <text evidence="3">The sequence shown here is derived from an EMBL/GenBank/DDBJ whole genome shotgun (WGS) entry which is preliminary data.</text>
</comment>
<evidence type="ECO:0000313" key="5">
    <source>
        <dbReference type="EMBL" id="CAL4807444.1"/>
    </source>
</evidence>
<protein>
    <submittedName>
        <fullName evidence="5">Small ribosomal subunit protein mS35 mitochondrial conserved domain-containing protein</fullName>
    </submittedName>
</protein>
<sequence>MLAALRSSPWGLPAHAASCEVLGLAAPLQARWAKKSKRKKKPKREDRTEEQKAACAGARTDRIFDNIMEPETPFHMSRVIRKHLRGLMADGRQNIRRKKDLGRYTHYRVLRIAGLTHDYPSENTDRRGFLTPLTELQDGATLPRSINHRRFNYPHTLSYKVYWGPPTVQDEPNEYEGSMVGCTVAVRLCDLPLTQRQKERLVDLVGMERICEKTGVLTLKADYFPERNHNAALLGDMLEQLMREAMRADDPVPAVIE</sequence>